<protein>
    <submittedName>
        <fullName evidence="3">Uncharacterized protein</fullName>
    </submittedName>
</protein>
<accession>A0A813JXU8</accession>
<proteinExistence type="predicted"/>
<evidence type="ECO:0000256" key="2">
    <source>
        <dbReference type="SAM" id="Phobius"/>
    </source>
</evidence>
<sequence length="205" mass="22345">ARKEIASQSDVSEPFRNGVLLTGGFFALATLNDTFWFLFQGVFQSLGFTENTRTPESMSSTVVLIVFLGSTAAALLYSGLVLMVPSPVPSLESVLQEEEDAAKAYKKNRFSSLSRTWYYGLNLGQSYTISRDDGAWCFTEELAGQRYSGSLSPAGDWLQGELRDSSGSVAGTLRVRRGEGNTALSSIRPPGETEWGAQNEAMTPW</sequence>
<dbReference type="EMBL" id="CAJNNW010026922">
    <property type="protein sequence ID" value="CAE8688623.1"/>
    <property type="molecule type" value="Genomic_DNA"/>
</dbReference>
<keyword evidence="2" id="KW-0472">Membrane</keyword>
<keyword evidence="2" id="KW-1133">Transmembrane helix</keyword>
<feature type="region of interest" description="Disordered" evidence="1">
    <location>
        <begin position="180"/>
        <end position="205"/>
    </location>
</feature>
<dbReference type="Proteomes" id="UP000626109">
    <property type="component" value="Unassembled WGS sequence"/>
</dbReference>
<reference evidence="3" key="1">
    <citation type="submission" date="2021-02" db="EMBL/GenBank/DDBJ databases">
        <authorList>
            <person name="Dougan E. K."/>
            <person name="Rhodes N."/>
            <person name="Thang M."/>
            <person name="Chan C."/>
        </authorList>
    </citation>
    <scope>NUCLEOTIDE SEQUENCE</scope>
</reference>
<evidence type="ECO:0000313" key="3">
    <source>
        <dbReference type="EMBL" id="CAE8688623.1"/>
    </source>
</evidence>
<feature type="non-terminal residue" evidence="3">
    <location>
        <position position="205"/>
    </location>
</feature>
<comment type="caution">
    <text evidence="3">The sequence shown here is derived from an EMBL/GenBank/DDBJ whole genome shotgun (WGS) entry which is preliminary data.</text>
</comment>
<evidence type="ECO:0000256" key="1">
    <source>
        <dbReference type="SAM" id="MobiDB-lite"/>
    </source>
</evidence>
<dbReference type="AlphaFoldDB" id="A0A813JXU8"/>
<evidence type="ECO:0000313" key="4">
    <source>
        <dbReference type="Proteomes" id="UP000626109"/>
    </source>
</evidence>
<organism evidence="3 4">
    <name type="scientific">Polarella glacialis</name>
    <name type="common">Dinoflagellate</name>
    <dbReference type="NCBI Taxonomy" id="89957"/>
    <lineage>
        <taxon>Eukaryota</taxon>
        <taxon>Sar</taxon>
        <taxon>Alveolata</taxon>
        <taxon>Dinophyceae</taxon>
        <taxon>Suessiales</taxon>
        <taxon>Suessiaceae</taxon>
        <taxon>Polarella</taxon>
    </lineage>
</organism>
<feature type="transmembrane region" description="Helical" evidence="2">
    <location>
        <begin position="60"/>
        <end position="84"/>
    </location>
</feature>
<gene>
    <name evidence="3" type="ORF">PGLA2088_LOCUS26016</name>
</gene>
<name>A0A813JXU8_POLGL</name>
<feature type="transmembrane region" description="Helical" evidence="2">
    <location>
        <begin position="19"/>
        <end position="39"/>
    </location>
</feature>
<keyword evidence="2" id="KW-0812">Transmembrane</keyword>